<evidence type="ECO:0000313" key="3">
    <source>
        <dbReference type="Proteomes" id="UP000680038"/>
    </source>
</evidence>
<name>A0A916JGJ3_9BACT</name>
<proteinExistence type="predicted"/>
<protein>
    <submittedName>
        <fullName evidence="2">2-succinyl-6-hydroxy-2, 4-cyclohexadiene-1-carboxylate synthase</fullName>
        <ecNumber evidence="2">4.2.99.20</ecNumber>
    </submittedName>
</protein>
<dbReference type="SUPFAM" id="SSF53474">
    <property type="entry name" value="alpha/beta-Hydrolases"/>
    <property type="match status" value="1"/>
</dbReference>
<keyword evidence="3" id="KW-1185">Reference proteome</keyword>
<keyword evidence="2" id="KW-0456">Lyase</keyword>
<accession>A0A916JGJ3</accession>
<comment type="caution">
    <text evidence="2">The sequence shown here is derived from an EMBL/GenBank/DDBJ whole genome shotgun (WGS) entry which is preliminary data.</text>
</comment>
<dbReference type="PANTHER" id="PTHR46438:SF11">
    <property type="entry name" value="LIPASE-RELATED"/>
    <property type="match status" value="1"/>
</dbReference>
<dbReference type="EC" id="4.2.99.20" evidence="2"/>
<organism evidence="2 3">
    <name type="scientific">Dyadobacter helix</name>
    <dbReference type="NCBI Taxonomy" id="2822344"/>
    <lineage>
        <taxon>Bacteria</taxon>
        <taxon>Pseudomonadati</taxon>
        <taxon>Bacteroidota</taxon>
        <taxon>Cytophagia</taxon>
        <taxon>Cytophagales</taxon>
        <taxon>Spirosomataceae</taxon>
        <taxon>Dyadobacter</taxon>
    </lineage>
</organism>
<reference evidence="2" key="1">
    <citation type="submission" date="2021-04" db="EMBL/GenBank/DDBJ databases">
        <authorList>
            <person name="Rodrigo-Torres L."/>
            <person name="Arahal R. D."/>
            <person name="Lucena T."/>
        </authorList>
    </citation>
    <scope>NUCLEOTIDE SEQUENCE</scope>
    <source>
        <strain evidence="2">CECT 9275</strain>
    </source>
</reference>
<feature type="domain" description="AB hydrolase-1" evidence="1">
    <location>
        <begin position="20"/>
        <end position="261"/>
    </location>
</feature>
<evidence type="ECO:0000259" key="1">
    <source>
        <dbReference type="Pfam" id="PF00561"/>
    </source>
</evidence>
<dbReference type="InterPro" id="IPR000073">
    <property type="entry name" value="AB_hydrolase_1"/>
</dbReference>
<dbReference type="InterPro" id="IPR029058">
    <property type="entry name" value="AB_hydrolase_fold"/>
</dbReference>
<dbReference type="Proteomes" id="UP000680038">
    <property type="component" value="Unassembled WGS sequence"/>
</dbReference>
<dbReference type="Gene3D" id="3.40.50.1820">
    <property type="entry name" value="alpha/beta hydrolase"/>
    <property type="match status" value="1"/>
</dbReference>
<gene>
    <name evidence="2" type="primary">menH_2</name>
    <name evidence="2" type="ORF">DYBT9275_05089</name>
</gene>
<dbReference type="AlphaFoldDB" id="A0A916JGJ3"/>
<dbReference type="GO" id="GO:0070205">
    <property type="term" value="F:2-succinyl-6-hydroxy-2,4-cyclohexadiene-1-carboxylate synthase activity"/>
    <property type="evidence" value="ECO:0007669"/>
    <property type="project" value="UniProtKB-EC"/>
</dbReference>
<dbReference type="EMBL" id="CAJRAF010000002">
    <property type="protein sequence ID" value="CAG5012048.1"/>
    <property type="molecule type" value="Genomic_DNA"/>
</dbReference>
<dbReference type="PANTHER" id="PTHR46438">
    <property type="entry name" value="ALPHA/BETA-HYDROLASES SUPERFAMILY PROTEIN"/>
    <property type="match status" value="1"/>
</dbReference>
<dbReference type="Pfam" id="PF00561">
    <property type="entry name" value="Abhydrolase_1"/>
    <property type="match status" value="1"/>
</dbReference>
<evidence type="ECO:0000313" key="2">
    <source>
        <dbReference type="EMBL" id="CAG5012048.1"/>
    </source>
</evidence>
<sequence>MSKSRAMTLHYHRSGHGQKVLLAFHGIGQDGATCFGSFEKYLGDYYTIYAFDLFFHGKNVTISPGELFPEPDVITRESWKGILENFLTNQNISRFDVVGFSMGGRFAMATLEAFATQVDRVFLIAPDGITEHPLYKLATGFSPARRLFRWCMQHPGSLLLTASLIQKAGFLNQSLHRFALNVLNTPGKRQVIYSSWTAFRALRFDIPALNQMAENHGVKIFLFVGKYDKLLPPSAVKRLSDLLPSQQYKIIQSGHSGLVDKIAVFIANDLAK</sequence>